<evidence type="ECO:0008006" key="4">
    <source>
        <dbReference type="Google" id="ProtNLM"/>
    </source>
</evidence>
<evidence type="ECO:0000313" key="3">
    <source>
        <dbReference type="Proteomes" id="UP000249547"/>
    </source>
</evidence>
<gene>
    <name evidence="2" type="ORF">LX64_00939</name>
</gene>
<keyword evidence="1" id="KW-0472">Membrane</keyword>
<keyword evidence="1" id="KW-0812">Transmembrane</keyword>
<dbReference type="RefSeq" id="WP_111596457.1">
    <property type="nucleotide sequence ID" value="NZ_QLLL01000002.1"/>
</dbReference>
<dbReference type="Proteomes" id="UP000249547">
    <property type="component" value="Unassembled WGS sequence"/>
</dbReference>
<dbReference type="EMBL" id="QLLL01000002">
    <property type="protein sequence ID" value="RAJ08292.1"/>
    <property type="molecule type" value="Genomic_DNA"/>
</dbReference>
<proteinExistence type="predicted"/>
<evidence type="ECO:0000256" key="1">
    <source>
        <dbReference type="SAM" id="Phobius"/>
    </source>
</evidence>
<keyword evidence="1" id="KW-1133">Transmembrane helix</keyword>
<feature type="transmembrane region" description="Helical" evidence="1">
    <location>
        <begin position="7"/>
        <end position="26"/>
    </location>
</feature>
<dbReference type="AlphaFoldDB" id="A0A327QXD8"/>
<evidence type="ECO:0000313" key="2">
    <source>
        <dbReference type="EMBL" id="RAJ08292.1"/>
    </source>
</evidence>
<reference evidence="2 3" key="1">
    <citation type="submission" date="2018-06" db="EMBL/GenBank/DDBJ databases">
        <title>Genomic Encyclopedia of Archaeal and Bacterial Type Strains, Phase II (KMG-II): from individual species to whole genera.</title>
        <authorList>
            <person name="Goeker M."/>
        </authorList>
    </citation>
    <scope>NUCLEOTIDE SEQUENCE [LARGE SCALE GENOMIC DNA]</scope>
    <source>
        <strain evidence="2 3">DSM 23857</strain>
    </source>
</reference>
<keyword evidence="3" id="KW-1185">Reference proteome</keyword>
<feature type="transmembrane region" description="Helical" evidence="1">
    <location>
        <begin position="38"/>
        <end position="57"/>
    </location>
</feature>
<dbReference type="OrthoDB" id="966098at2"/>
<sequence length="60" mass="6610">MNSKQGPSFVLLIVAIIVGVALYKQFDFETKTFAKPALSVVYGITLLVAVTVIVRNLRKK</sequence>
<protein>
    <recommendedName>
        <fullName evidence="4">ATP synthase F0 sector subunit C</fullName>
    </recommendedName>
</protein>
<comment type="caution">
    <text evidence="2">The sequence shown here is derived from an EMBL/GenBank/DDBJ whole genome shotgun (WGS) entry which is preliminary data.</text>
</comment>
<accession>A0A327QXD8</accession>
<organism evidence="2 3">
    <name type="scientific">Chitinophaga skermanii</name>
    <dbReference type="NCBI Taxonomy" id="331697"/>
    <lineage>
        <taxon>Bacteria</taxon>
        <taxon>Pseudomonadati</taxon>
        <taxon>Bacteroidota</taxon>
        <taxon>Chitinophagia</taxon>
        <taxon>Chitinophagales</taxon>
        <taxon>Chitinophagaceae</taxon>
        <taxon>Chitinophaga</taxon>
    </lineage>
</organism>
<name>A0A327QXD8_9BACT</name>